<dbReference type="Proteomes" id="UP000578030">
    <property type="component" value="Unassembled WGS sequence"/>
</dbReference>
<dbReference type="InterPro" id="IPR003439">
    <property type="entry name" value="ABC_transporter-like_ATP-bd"/>
</dbReference>
<feature type="domain" description="ABC transporter" evidence="6">
    <location>
        <begin position="4"/>
        <end position="237"/>
    </location>
</feature>
<dbReference type="SMART" id="SM00382">
    <property type="entry name" value="AAA"/>
    <property type="match status" value="1"/>
</dbReference>
<dbReference type="Pfam" id="PF00005">
    <property type="entry name" value="ABC_tran"/>
    <property type="match status" value="1"/>
</dbReference>
<organism evidence="7 8">
    <name type="scientific">Gluconacetobacter tumulisoli</name>
    <dbReference type="NCBI Taxonomy" id="1286189"/>
    <lineage>
        <taxon>Bacteria</taxon>
        <taxon>Pseudomonadati</taxon>
        <taxon>Pseudomonadota</taxon>
        <taxon>Alphaproteobacteria</taxon>
        <taxon>Acetobacterales</taxon>
        <taxon>Acetobacteraceae</taxon>
        <taxon>Gluconacetobacter</taxon>
    </lineage>
</organism>
<dbReference type="RefSeq" id="WP_182957265.1">
    <property type="nucleotide sequence ID" value="NZ_JABEQM010000005.1"/>
</dbReference>
<dbReference type="SUPFAM" id="SSF52540">
    <property type="entry name" value="P-loop containing nucleoside triphosphate hydrolases"/>
    <property type="match status" value="1"/>
</dbReference>
<keyword evidence="2" id="KW-0547">Nucleotide-binding</keyword>
<dbReference type="PANTHER" id="PTHR42794">
    <property type="entry name" value="HEMIN IMPORT ATP-BINDING PROTEIN HMUV"/>
    <property type="match status" value="1"/>
</dbReference>
<dbReference type="EMBL" id="JABEQM010000005">
    <property type="protein sequence ID" value="MBB2201544.1"/>
    <property type="molecule type" value="Genomic_DNA"/>
</dbReference>
<comment type="caution">
    <text evidence="7">The sequence shown here is derived from an EMBL/GenBank/DDBJ whole genome shotgun (WGS) entry which is preliminary data.</text>
</comment>
<dbReference type="InterPro" id="IPR003593">
    <property type="entry name" value="AAA+_ATPase"/>
</dbReference>
<evidence type="ECO:0000259" key="6">
    <source>
        <dbReference type="PROSITE" id="PS50893"/>
    </source>
</evidence>
<evidence type="ECO:0000256" key="4">
    <source>
        <dbReference type="ARBA" id="ARBA00022967"/>
    </source>
</evidence>
<gene>
    <name evidence="7" type="ORF">HLH28_08120</name>
</gene>
<name>A0A7W4K715_9PROT</name>
<keyword evidence="4" id="KW-1278">Translocase</keyword>
<dbReference type="AlphaFoldDB" id="A0A7W4K715"/>
<sequence>MTGLAAHDVALSLGGRAVLHPSSVRVAPGELVGLIGPNGAGKSTLLRVLGGMQAPDEGEIVLDGRSLATAGRTWRARTLSFLPQDEVPPPPMRVADLVALGRLPHRGHPDRARDSAAVTRALAETDLLALRDRPGSQLSGGERARMRLARALAVEAAYLLADEPVAALDPAHALAVMASFRRLAAGGTGLVVVLHDLMLAARFCDRLVLMRAGRVVAQGQPADVLTDAAMRAVYGVEVRRVEDAVIPWALAGPQD</sequence>
<keyword evidence="3 7" id="KW-0067">ATP-binding</keyword>
<keyword evidence="1" id="KW-0813">Transport</keyword>
<dbReference type="PROSITE" id="PS00211">
    <property type="entry name" value="ABC_TRANSPORTER_1"/>
    <property type="match status" value="1"/>
</dbReference>
<dbReference type="InterPro" id="IPR017871">
    <property type="entry name" value="ABC_transporter-like_CS"/>
</dbReference>
<reference evidence="7 8" key="1">
    <citation type="submission" date="2020-04" db="EMBL/GenBank/DDBJ databases">
        <title>Description of novel Gluconacetobacter.</title>
        <authorList>
            <person name="Sombolestani A."/>
        </authorList>
    </citation>
    <scope>NUCLEOTIDE SEQUENCE [LARGE SCALE GENOMIC DNA]</scope>
    <source>
        <strain evidence="7 8">LMG 27802</strain>
    </source>
</reference>
<dbReference type="GO" id="GO:0016887">
    <property type="term" value="F:ATP hydrolysis activity"/>
    <property type="evidence" value="ECO:0007669"/>
    <property type="project" value="InterPro"/>
</dbReference>
<evidence type="ECO:0000313" key="8">
    <source>
        <dbReference type="Proteomes" id="UP000578030"/>
    </source>
</evidence>
<accession>A0A7W4K715</accession>
<evidence type="ECO:0000313" key="7">
    <source>
        <dbReference type="EMBL" id="MBB2201544.1"/>
    </source>
</evidence>
<protein>
    <submittedName>
        <fullName evidence="7">ABC transporter ATP-binding protein</fullName>
    </submittedName>
</protein>
<comment type="function">
    <text evidence="5">Part of the ABC transporter complex HmuTUV involved in hemin import. Responsible for energy coupling to the transport system.</text>
</comment>
<evidence type="ECO:0000256" key="1">
    <source>
        <dbReference type="ARBA" id="ARBA00022448"/>
    </source>
</evidence>
<dbReference type="Gene3D" id="3.40.50.300">
    <property type="entry name" value="P-loop containing nucleotide triphosphate hydrolases"/>
    <property type="match status" value="1"/>
</dbReference>
<dbReference type="PROSITE" id="PS50893">
    <property type="entry name" value="ABC_TRANSPORTER_2"/>
    <property type="match status" value="1"/>
</dbReference>
<dbReference type="PANTHER" id="PTHR42794:SF1">
    <property type="entry name" value="HEMIN IMPORT ATP-BINDING PROTEIN HMUV"/>
    <property type="match status" value="1"/>
</dbReference>
<keyword evidence="8" id="KW-1185">Reference proteome</keyword>
<dbReference type="CDD" id="cd03214">
    <property type="entry name" value="ABC_Iron-Siderophores_B12_Hemin"/>
    <property type="match status" value="1"/>
</dbReference>
<evidence type="ECO:0000256" key="2">
    <source>
        <dbReference type="ARBA" id="ARBA00022741"/>
    </source>
</evidence>
<dbReference type="InterPro" id="IPR027417">
    <property type="entry name" value="P-loop_NTPase"/>
</dbReference>
<evidence type="ECO:0000256" key="5">
    <source>
        <dbReference type="ARBA" id="ARBA00037066"/>
    </source>
</evidence>
<evidence type="ECO:0000256" key="3">
    <source>
        <dbReference type="ARBA" id="ARBA00022840"/>
    </source>
</evidence>
<dbReference type="GO" id="GO:0005524">
    <property type="term" value="F:ATP binding"/>
    <property type="evidence" value="ECO:0007669"/>
    <property type="project" value="UniProtKB-KW"/>
</dbReference>
<proteinExistence type="predicted"/>